<dbReference type="SUPFAM" id="SSF53383">
    <property type="entry name" value="PLP-dependent transferases"/>
    <property type="match status" value="1"/>
</dbReference>
<keyword evidence="2" id="KW-1185">Reference proteome</keyword>
<organism evidence="1 2">
    <name type="scientific">Salinispira pacifica</name>
    <dbReference type="NCBI Taxonomy" id="1307761"/>
    <lineage>
        <taxon>Bacteria</taxon>
        <taxon>Pseudomonadati</taxon>
        <taxon>Spirochaetota</taxon>
        <taxon>Spirochaetia</taxon>
        <taxon>Spirochaetales</taxon>
        <taxon>Spirochaetaceae</taxon>
        <taxon>Salinispira</taxon>
    </lineage>
</organism>
<evidence type="ECO:0000313" key="1">
    <source>
        <dbReference type="EMBL" id="AHC13656.1"/>
    </source>
</evidence>
<reference evidence="1 2" key="1">
    <citation type="journal article" date="2015" name="Stand. Genomic Sci.">
        <title>Complete genome sequence and description of Salinispira pacifica gen. nov., sp. nov., a novel spirochaete isolated form a hypersaline microbial mat.</title>
        <authorList>
            <person name="Ben Hania W."/>
            <person name="Joseph M."/>
            <person name="Schumann P."/>
            <person name="Bunk B."/>
            <person name="Fiebig A."/>
            <person name="Sproer C."/>
            <person name="Klenk H.P."/>
            <person name="Fardeau M.L."/>
            <person name="Spring S."/>
        </authorList>
    </citation>
    <scope>NUCLEOTIDE SEQUENCE [LARGE SCALE GENOMIC DNA]</scope>
    <source>
        <strain evidence="1 2">L21-RPul-D2</strain>
    </source>
</reference>
<accession>V5WER2</accession>
<dbReference type="InterPro" id="IPR015424">
    <property type="entry name" value="PyrdxlP-dep_Trfase"/>
</dbReference>
<dbReference type="Proteomes" id="UP000018680">
    <property type="component" value="Chromosome"/>
</dbReference>
<dbReference type="RefSeq" id="WP_024266589.1">
    <property type="nucleotide sequence ID" value="NC_023035.1"/>
</dbReference>
<gene>
    <name evidence="1" type="ORF">L21SP2_0214</name>
</gene>
<dbReference type="eggNOG" id="COG0436">
    <property type="taxonomic scope" value="Bacteria"/>
</dbReference>
<dbReference type="KEGG" id="slr:L21SP2_0214"/>
<sequence>MTFASKGMTEEQFNPMLQKLMGSIRGTVSNCPGLSQNLLIQILQHPDYSAQKQAAAEDLKQRYLKVRSILDREYRAGGGRAFPDTYAPAF</sequence>
<proteinExistence type="predicted"/>
<name>V5WER2_9SPIO</name>
<dbReference type="STRING" id="1307761.L21SP2_0214"/>
<dbReference type="AlphaFoldDB" id="V5WER2"/>
<dbReference type="HOGENOM" id="CLU_2439048_0_0_12"/>
<dbReference type="EMBL" id="CP006939">
    <property type="protein sequence ID" value="AHC13656.1"/>
    <property type="molecule type" value="Genomic_DNA"/>
</dbReference>
<evidence type="ECO:0000313" key="2">
    <source>
        <dbReference type="Proteomes" id="UP000018680"/>
    </source>
</evidence>
<protein>
    <submittedName>
        <fullName evidence="1">Uncharacterized protein</fullName>
    </submittedName>
</protein>